<dbReference type="KEGG" id="cyp:PCC8801_2730"/>
<dbReference type="STRING" id="41431.PCC8801_2730"/>
<dbReference type="PANTHER" id="PTHR39189:SF1">
    <property type="entry name" value="UPF0173 METAL-DEPENDENT HYDROLASE YTKL"/>
    <property type="match status" value="1"/>
</dbReference>
<dbReference type="InterPro" id="IPR036866">
    <property type="entry name" value="RibonucZ/Hydroxyglut_hydro"/>
</dbReference>
<dbReference type="RefSeq" id="WP_012595998.1">
    <property type="nucleotide sequence ID" value="NC_011726.1"/>
</dbReference>
<evidence type="ECO:0000313" key="1">
    <source>
        <dbReference type="EMBL" id="ACK66731.1"/>
    </source>
</evidence>
<sequence length="262" mass="28493">MKRRQLLRYVGASAIATTAVPFVSQFQPVWGQSKDSLLVQYLGHTAFLFTGGGVKILANPFRTIGCTAGYQLPKVAADLVIISSRLWDEGAAENLPGNPKILYEPGVYEINGLRIQGVEIAHDRKGGKQFGMNVAWRWTQGGLRVVHLGGAAAPISIEQKILLGSPDLALIPVGGGRKAYSAEEAKQAMNTLNPRVMIPTHYLTSAADKKTCDLSPVDDFLGLVKEMNIRQINDNQLRLRSSDLPKSGTVIRVLNYNKALKG</sequence>
<organism evidence="1 2">
    <name type="scientific">Rippkaea orientalis (strain PCC 8801 / RF-1)</name>
    <name type="common">Cyanothece sp. (strain PCC 8801)</name>
    <dbReference type="NCBI Taxonomy" id="41431"/>
    <lineage>
        <taxon>Bacteria</taxon>
        <taxon>Bacillati</taxon>
        <taxon>Cyanobacteriota</taxon>
        <taxon>Cyanophyceae</taxon>
        <taxon>Oscillatoriophycideae</taxon>
        <taxon>Chroococcales</taxon>
        <taxon>Aphanothecaceae</taxon>
        <taxon>Rippkaea</taxon>
        <taxon>Rippkaea orientalis</taxon>
    </lineage>
</organism>
<dbReference type="SUPFAM" id="SSF56281">
    <property type="entry name" value="Metallo-hydrolase/oxidoreductase"/>
    <property type="match status" value="1"/>
</dbReference>
<dbReference type="Proteomes" id="UP000008204">
    <property type="component" value="Chromosome"/>
</dbReference>
<dbReference type="OrthoDB" id="9789133at2"/>
<dbReference type="AlphaFoldDB" id="B7K5J8"/>
<proteinExistence type="predicted"/>
<dbReference type="PANTHER" id="PTHR39189">
    <property type="entry name" value="UPF0173 METAL-DEPENDENT HYDROLASE YTKL"/>
    <property type="match status" value="1"/>
</dbReference>
<keyword evidence="2" id="KW-1185">Reference proteome</keyword>
<evidence type="ECO:0000313" key="2">
    <source>
        <dbReference type="Proteomes" id="UP000008204"/>
    </source>
</evidence>
<reference evidence="2" key="1">
    <citation type="journal article" date="2011" name="MBio">
        <title>Novel metabolic attributes of the genus Cyanothece, comprising a group of unicellular nitrogen-fixing Cyanobacteria.</title>
        <authorList>
            <person name="Bandyopadhyay A."/>
            <person name="Elvitigala T."/>
            <person name="Welsh E."/>
            <person name="Stockel J."/>
            <person name="Liberton M."/>
            <person name="Min H."/>
            <person name="Sherman L.A."/>
            <person name="Pakrasi H.B."/>
        </authorList>
    </citation>
    <scope>NUCLEOTIDE SEQUENCE [LARGE SCALE GENOMIC DNA]</scope>
    <source>
        <strain evidence="2">PCC 8801</strain>
    </source>
</reference>
<dbReference type="Pfam" id="PF13483">
    <property type="entry name" value="Lactamase_B_3"/>
    <property type="match status" value="1"/>
</dbReference>
<dbReference type="Gene3D" id="3.60.15.10">
    <property type="entry name" value="Ribonuclease Z/Hydroxyacylglutathione hydrolase-like"/>
    <property type="match status" value="1"/>
</dbReference>
<gene>
    <name evidence="1" type="ordered locus">PCC8801_2730</name>
</gene>
<dbReference type="eggNOG" id="COG2220">
    <property type="taxonomic scope" value="Bacteria"/>
</dbReference>
<evidence type="ECO:0008006" key="3">
    <source>
        <dbReference type="Google" id="ProtNLM"/>
    </source>
</evidence>
<dbReference type="EMBL" id="CP001287">
    <property type="protein sequence ID" value="ACK66731.1"/>
    <property type="molecule type" value="Genomic_DNA"/>
</dbReference>
<dbReference type="HOGENOM" id="CLU_070010_3_0_3"/>
<accession>B7K5J8</accession>
<name>B7K5J8_RIPO1</name>
<protein>
    <recommendedName>
        <fullName evidence="3">Zn-dependent hydrolase of the beta-lactamase fold-like protein</fullName>
    </recommendedName>
</protein>